<dbReference type="GO" id="GO:0004674">
    <property type="term" value="F:protein serine/threonine kinase activity"/>
    <property type="evidence" value="ECO:0007669"/>
    <property type="project" value="UniProtKB-KW"/>
</dbReference>
<dbReference type="AlphaFoldDB" id="E4UYV4"/>
<keyword evidence="1" id="KW-0723">Serine/threonine-protein kinase</keyword>
<dbReference type="OMA" id="EHDYQMQ"/>
<dbReference type="SUPFAM" id="SSF56112">
    <property type="entry name" value="Protein kinase-like (PK-like)"/>
    <property type="match status" value="1"/>
</dbReference>
<dbReference type="RefSeq" id="XP_003171738.1">
    <property type="nucleotide sequence ID" value="XM_003171690.1"/>
</dbReference>
<dbReference type="OrthoDB" id="5979581at2759"/>
<dbReference type="EMBL" id="DS989826">
    <property type="protein sequence ID" value="EFR03284.1"/>
    <property type="molecule type" value="Genomic_DNA"/>
</dbReference>
<gene>
    <name evidence="1" type="ORF">MGYG_06286</name>
</gene>
<evidence type="ECO:0000313" key="1">
    <source>
        <dbReference type="EMBL" id="EFR03284.1"/>
    </source>
</evidence>
<dbReference type="Gene3D" id="3.30.200.20">
    <property type="entry name" value="Phosphorylase Kinase, domain 1"/>
    <property type="match status" value="1"/>
</dbReference>
<accession>E4UYV4</accession>
<dbReference type="HOGENOM" id="CLU_891302_0_0_1"/>
<dbReference type="Proteomes" id="UP000002669">
    <property type="component" value="Unassembled WGS sequence"/>
</dbReference>
<sequence>MRDLGSPTIPYLPDDNADRGILIDGDGPDLAIDVEESTRFSMVASLTTVWLAEDMRNQQNCAIKIMVSGPYGEHDYQMQTTIHETVTDTSHLVLYKDVFLLRGPQYSHYTFVFRFLGPNVESLVAKYFRELTRGWLCPQSSLPENLSIADKYKILGRPERMMIDSWKQAELVKPMQIPIILCSTMIYLAGFGITTQVGIPKDGLHLWILLSRAASCVVAYMGPLPKDLKGKYLWPGSSKDEWYDPNTPVAEDLDDRIKHQRPQIDTVERKLLVSVLTRGFSLIPENRLTASQLRDPDFNTPYQLSTAAKNFR</sequence>
<dbReference type="InterPro" id="IPR011009">
    <property type="entry name" value="Kinase-like_dom_sf"/>
</dbReference>
<dbReference type="VEuPathDB" id="FungiDB:MGYG_06286"/>
<dbReference type="Gene3D" id="1.10.510.10">
    <property type="entry name" value="Transferase(Phosphotransferase) domain 1"/>
    <property type="match status" value="1"/>
</dbReference>
<dbReference type="STRING" id="535722.E4UYV4"/>
<keyword evidence="1" id="KW-0418">Kinase</keyword>
<reference evidence="2" key="1">
    <citation type="journal article" date="2012" name="MBio">
        <title>Comparative genome analysis of Trichophyton rubrum and related dermatophytes reveals candidate genes involved in infection.</title>
        <authorList>
            <person name="Martinez D.A."/>
            <person name="Oliver B.G."/>
            <person name="Graeser Y."/>
            <person name="Goldberg J.M."/>
            <person name="Li W."/>
            <person name="Martinez-Rossi N.M."/>
            <person name="Monod M."/>
            <person name="Shelest E."/>
            <person name="Barton R.C."/>
            <person name="Birch E."/>
            <person name="Brakhage A.A."/>
            <person name="Chen Z."/>
            <person name="Gurr S.J."/>
            <person name="Heiman D."/>
            <person name="Heitman J."/>
            <person name="Kosti I."/>
            <person name="Rossi A."/>
            <person name="Saif S."/>
            <person name="Samalova M."/>
            <person name="Saunders C.W."/>
            <person name="Shea T."/>
            <person name="Summerbell R.C."/>
            <person name="Xu J."/>
            <person name="Young S."/>
            <person name="Zeng Q."/>
            <person name="Birren B.W."/>
            <person name="Cuomo C.A."/>
            <person name="White T.C."/>
        </authorList>
    </citation>
    <scope>NUCLEOTIDE SEQUENCE [LARGE SCALE GENOMIC DNA]</scope>
    <source>
        <strain evidence="2">ATCC MYA-4604 / CBS 118893</strain>
    </source>
</reference>
<organism evidence="2">
    <name type="scientific">Arthroderma gypseum (strain ATCC MYA-4604 / CBS 118893)</name>
    <name type="common">Microsporum gypseum</name>
    <dbReference type="NCBI Taxonomy" id="535722"/>
    <lineage>
        <taxon>Eukaryota</taxon>
        <taxon>Fungi</taxon>
        <taxon>Dikarya</taxon>
        <taxon>Ascomycota</taxon>
        <taxon>Pezizomycotina</taxon>
        <taxon>Eurotiomycetes</taxon>
        <taxon>Eurotiomycetidae</taxon>
        <taxon>Onygenales</taxon>
        <taxon>Arthrodermataceae</taxon>
        <taxon>Nannizzia</taxon>
    </lineage>
</organism>
<keyword evidence="1" id="KW-0808">Transferase</keyword>
<dbReference type="InParanoid" id="E4UYV4"/>
<name>E4UYV4_ARTGP</name>
<protein>
    <submittedName>
        <fullName evidence="1">Serine/threonine protein kinase</fullName>
    </submittedName>
</protein>
<dbReference type="GeneID" id="10026992"/>
<keyword evidence="2" id="KW-1185">Reference proteome</keyword>
<proteinExistence type="predicted"/>
<evidence type="ECO:0000313" key="2">
    <source>
        <dbReference type="Proteomes" id="UP000002669"/>
    </source>
</evidence>